<evidence type="ECO:0000313" key="2">
    <source>
        <dbReference type="EMBL" id="GAA3795254.1"/>
    </source>
</evidence>
<sequence length="487" mass="51951">MRAQASEPIGLSVAFWQRQDVFDALCARDIGHVFRLVRQYGGMSQTRIGIAVNLSQGKVSAIMNGSAQVTALEVFERVADGLAMPDPARIALGLAPRSSTTASPSRDTTLLPPWAVTSPPVDSPRMGPPTVDLVRSGEDEDTMRRRDFVGLTGAALFSAVLQPAPTSRPTDGIEDLAAALVDYPAATEQPIDITGLARGVAQAKSTYQACHYAEVTAMLPGLLRSARIACTSATGDARHRAHVLSAEAHHVAASILLKQDDKGLAWLAADRSTQAAHASENPLMIGSSARIITRALMDGKHHRAAINTASAAAQRMDTDLTRPNDNDLSIYGSLLLSGAVAAAKTGNRHTAAELLDEADQAGRRLGHDGNHMWTAFGPNNVLCHRVNIALTMGDAGTAIDFARQVDINALPINERKATLLLDTARAFLTWNKHDQALYVLRAASEIAPEEITARPATLRLVRDLLATAPITVRRDAREYAESLGVSA</sequence>
<evidence type="ECO:0000313" key="3">
    <source>
        <dbReference type="Proteomes" id="UP001500888"/>
    </source>
</evidence>
<keyword evidence="3" id="KW-1185">Reference proteome</keyword>
<dbReference type="Proteomes" id="UP001500888">
    <property type="component" value="Unassembled WGS sequence"/>
</dbReference>
<organism evidence="2 3">
    <name type="scientific">Sphaerisporangium flaviroseum</name>
    <dbReference type="NCBI Taxonomy" id="509199"/>
    <lineage>
        <taxon>Bacteria</taxon>
        <taxon>Bacillati</taxon>
        <taxon>Actinomycetota</taxon>
        <taxon>Actinomycetes</taxon>
        <taxon>Streptosporangiales</taxon>
        <taxon>Streptosporangiaceae</taxon>
        <taxon>Sphaerisporangium</taxon>
    </lineage>
</organism>
<accession>A0ABP7HHR8</accession>
<name>A0ABP7HHR8_9ACTN</name>
<gene>
    <name evidence="2" type="ORF">GCM10022226_13270</name>
</gene>
<feature type="region of interest" description="Disordered" evidence="1">
    <location>
        <begin position="96"/>
        <end position="128"/>
    </location>
</feature>
<evidence type="ECO:0000256" key="1">
    <source>
        <dbReference type="SAM" id="MobiDB-lite"/>
    </source>
</evidence>
<dbReference type="EMBL" id="BAAAZR010000002">
    <property type="protein sequence ID" value="GAA3795254.1"/>
    <property type="molecule type" value="Genomic_DNA"/>
</dbReference>
<protein>
    <submittedName>
        <fullName evidence="2">Helix-turn-helix transcriptional regulator</fullName>
    </submittedName>
</protein>
<feature type="compositionally biased region" description="Polar residues" evidence="1">
    <location>
        <begin position="97"/>
        <end position="108"/>
    </location>
</feature>
<dbReference type="RefSeq" id="WP_344935551.1">
    <property type="nucleotide sequence ID" value="NZ_BAAAZR010000002.1"/>
</dbReference>
<proteinExistence type="predicted"/>
<dbReference type="Pfam" id="PF13560">
    <property type="entry name" value="HTH_31"/>
    <property type="match status" value="1"/>
</dbReference>
<reference evidence="3" key="1">
    <citation type="journal article" date="2019" name="Int. J. Syst. Evol. Microbiol.">
        <title>The Global Catalogue of Microorganisms (GCM) 10K type strain sequencing project: providing services to taxonomists for standard genome sequencing and annotation.</title>
        <authorList>
            <consortium name="The Broad Institute Genomics Platform"/>
            <consortium name="The Broad Institute Genome Sequencing Center for Infectious Disease"/>
            <person name="Wu L."/>
            <person name="Ma J."/>
        </authorList>
    </citation>
    <scope>NUCLEOTIDE SEQUENCE [LARGE SCALE GENOMIC DNA]</scope>
    <source>
        <strain evidence="3">JCM 16908</strain>
    </source>
</reference>
<comment type="caution">
    <text evidence="2">The sequence shown here is derived from an EMBL/GenBank/DDBJ whole genome shotgun (WGS) entry which is preliminary data.</text>
</comment>